<sequence>MVSLIEQFVQRYEPNVGFHAQVASLVAARCRSALERHKMPALVTWRAKRPDRLAEKLKKRNKYRNYATEADMHIDAMDLSGVRIALYYPFQEEEVMLLLEELFLVRDVKIHGDIAAATLMMLPTSSSSSSSSTTQREGLKKIMFENRASGYRAIHAHVELGPEHLAGEDDDRSNRAAAAAAAAALVEIQITSLAMHVWSEVEHDLVYKARYGTATLDELQILHGVHGSIRSAEALLHQLRTSMATRFQVDTKAKL</sequence>
<evidence type="ECO:0000313" key="3">
    <source>
        <dbReference type="Proteomes" id="UP000078544"/>
    </source>
</evidence>
<dbReference type="STRING" id="1081109.A0A167YCI9"/>
<name>A0A167YCI9_9HYPO</name>
<dbReference type="PANTHER" id="PTHR41773:SF1">
    <property type="entry name" value="RELA_SPOT DOMAIN-CONTAINING PROTEIN"/>
    <property type="match status" value="1"/>
</dbReference>
<reference evidence="2 3" key="1">
    <citation type="journal article" date="2016" name="Genome Biol. Evol.">
        <title>Divergent and convergent evolution of fungal pathogenicity.</title>
        <authorList>
            <person name="Shang Y."/>
            <person name="Xiao G."/>
            <person name="Zheng P."/>
            <person name="Cen K."/>
            <person name="Zhan S."/>
            <person name="Wang C."/>
        </authorList>
    </citation>
    <scope>NUCLEOTIDE SEQUENCE [LARGE SCALE GENOMIC DNA]</scope>
    <source>
        <strain evidence="2 3">RCEF 2490</strain>
    </source>
</reference>
<dbReference type="PANTHER" id="PTHR41773">
    <property type="entry name" value="GTP PYROPHOSPHATASE-RELATED"/>
    <property type="match status" value="1"/>
</dbReference>
<dbReference type="Proteomes" id="UP000078544">
    <property type="component" value="Unassembled WGS sequence"/>
</dbReference>
<dbReference type="AlphaFoldDB" id="A0A167YCI9"/>
<evidence type="ECO:0000259" key="1">
    <source>
        <dbReference type="SMART" id="SM00954"/>
    </source>
</evidence>
<dbReference type="SMART" id="SM00954">
    <property type="entry name" value="RelA_SpoT"/>
    <property type="match status" value="1"/>
</dbReference>
<accession>A0A167YCI9</accession>
<gene>
    <name evidence="2" type="ORF">AAL_06898</name>
</gene>
<comment type="caution">
    <text evidence="2">The sequence shown here is derived from an EMBL/GenBank/DDBJ whole genome shotgun (WGS) entry which is preliminary data.</text>
</comment>
<dbReference type="GO" id="GO:0015969">
    <property type="term" value="P:guanosine tetraphosphate metabolic process"/>
    <property type="evidence" value="ECO:0007669"/>
    <property type="project" value="InterPro"/>
</dbReference>
<dbReference type="EMBL" id="AZGY01000019">
    <property type="protein sequence ID" value="KZZ91157.1"/>
    <property type="molecule type" value="Genomic_DNA"/>
</dbReference>
<evidence type="ECO:0000313" key="2">
    <source>
        <dbReference type="EMBL" id="KZZ91157.1"/>
    </source>
</evidence>
<organism evidence="2 3">
    <name type="scientific">Moelleriella libera RCEF 2490</name>
    <dbReference type="NCBI Taxonomy" id="1081109"/>
    <lineage>
        <taxon>Eukaryota</taxon>
        <taxon>Fungi</taxon>
        <taxon>Dikarya</taxon>
        <taxon>Ascomycota</taxon>
        <taxon>Pezizomycotina</taxon>
        <taxon>Sordariomycetes</taxon>
        <taxon>Hypocreomycetidae</taxon>
        <taxon>Hypocreales</taxon>
        <taxon>Clavicipitaceae</taxon>
        <taxon>Moelleriella</taxon>
    </lineage>
</organism>
<protein>
    <submittedName>
        <fullName evidence="2">RelA/SpoT</fullName>
    </submittedName>
</protein>
<keyword evidence="3" id="KW-1185">Reference proteome</keyword>
<dbReference type="InterPro" id="IPR007685">
    <property type="entry name" value="RelA_SpoT"/>
</dbReference>
<dbReference type="OrthoDB" id="4719016at2759"/>
<dbReference type="InterPro" id="IPR043519">
    <property type="entry name" value="NT_sf"/>
</dbReference>
<dbReference type="Pfam" id="PF04607">
    <property type="entry name" value="RelA_SpoT"/>
    <property type="match status" value="1"/>
</dbReference>
<proteinExistence type="predicted"/>
<feature type="domain" description="RelA/SpoT" evidence="1">
    <location>
        <begin position="45"/>
        <end position="213"/>
    </location>
</feature>
<dbReference type="Gene3D" id="3.30.460.10">
    <property type="entry name" value="Beta Polymerase, domain 2"/>
    <property type="match status" value="1"/>
</dbReference>
<dbReference type="SUPFAM" id="SSF81301">
    <property type="entry name" value="Nucleotidyltransferase"/>
    <property type="match status" value="1"/>
</dbReference>